<dbReference type="GO" id="GO:0003677">
    <property type="term" value="F:DNA binding"/>
    <property type="evidence" value="ECO:0007669"/>
    <property type="project" value="UniProtKB-KW"/>
</dbReference>
<name>A0A4Q0U7E7_9BACT</name>
<evidence type="ECO:0000313" key="2">
    <source>
        <dbReference type="Proteomes" id="UP000711407"/>
    </source>
</evidence>
<dbReference type="Proteomes" id="UP000711407">
    <property type="component" value="Unassembled WGS sequence"/>
</dbReference>
<dbReference type="Gene3D" id="2.40.50.1020">
    <property type="entry name" value="LytTr DNA-binding domain"/>
    <property type="match status" value="1"/>
</dbReference>
<dbReference type="PANTHER" id="PTHR37299">
    <property type="entry name" value="TRANSCRIPTIONAL REGULATOR-RELATED"/>
    <property type="match status" value="1"/>
</dbReference>
<dbReference type="PROSITE" id="PS50110">
    <property type="entry name" value="RESPONSE_REGULATORY"/>
    <property type="match status" value="1"/>
</dbReference>
<gene>
    <name evidence="1" type="ORF">K8V47_01085</name>
</gene>
<dbReference type="EMBL" id="DYXT01000009">
    <property type="protein sequence ID" value="HJE38347.1"/>
    <property type="molecule type" value="Genomic_DNA"/>
</dbReference>
<reference evidence="1" key="2">
    <citation type="submission" date="2021-09" db="EMBL/GenBank/DDBJ databases">
        <authorList>
            <person name="Gilroy R."/>
        </authorList>
    </citation>
    <scope>NUCLEOTIDE SEQUENCE</scope>
    <source>
        <strain evidence="1">4100</strain>
    </source>
</reference>
<dbReference type="SMART" id="SM00850">
    <property type="entry name" value="LytTR"/>
    <property type="match status" value="1"/>
</dbReference>
<dbReference type="Pfam" id="PF04397">
    <property type="entry name" value="LytTR"/>
    <property type="match status" value="1"/>
</dbReference>
<protein>
    <submittedName>
        <fullName evidence="1">LytTR family DNA-binding domain-containing protein</fullName>
    </submittedName>
</protein>
<dbReference type="InterPro" id="IPR007492">
    <property type="entry name" value="LytTR_DNA-bd_dom"/>
</dbReference>
<organism evidence="1 2">
    <name type="scientific">Candidatus Amulumruptor caecigallinarius</name>
    <dbReference type="NCBI Taxonomy" id="2109911"/>
    <lineage>
        <taxon>Bacteria</taxon>
        <taxon>Pseudomonadati</taxon>
        <taxon>Bacteroidota</taxon>
        <taxon>Bacteroidia</taxon>
        <taxon>Bacteroidales</taxon>
        <taxon>Muribaculaceae</taxon>
        <taxon>Candidatus Amulumruptor</taxon>
    </lineage>
</organism>
<dbReference type="PROSITE" id="PS50930">
    <property type="entry name" value="HTH_LYTTR"/>
    <property type="match status" value="1"/>
</dbReference>
<comment type="caution">
    <text evidence="1">The sequence shown here is derived from an EMBL/GenBank/DDBJ whole genome shotgun (WGS) entry which is preliminary data.</text>
</comment>
<evidence type="ECO:0000313" key="1">
    <source>
        <dbReference type="EMBL" id="HJE38347.1"/>
    </source>
</evidence>
<keyword evidence="1" id="KW-0238">DNA-binding</keyword>
<dbReference type="InterPro" id="IPR011006">
    <property type="entry name" value="CheY-like_superfamily"/>
</dbReference>
<accession>A0A4Q0U7E7</accession>
<dbReference type="AlphaFoldDB" id="A0A4Q0U7E7"/>
<dbReference type="GO" id="GO:0000156">
    <property type="term" value="F:phosphorelay response regulator activity"/>
    <property type="evidence" value="ECO:0007669"/>
    <property type="project" value="InterPro"/>
</dbReference>
<dbReference type="PANTHER" id="PTHR37299:SF1">
    <property type="entry name" value="STAGE 0 SPORULATION PROTEIN A HOMOLOG"/>
    <property type="match status" value="1"/>
</dbReference>
<proteinExistence type="predicted"/>
<reference evidence="1" key="1">
    <citation type="journal article" date="2021" name="PeerJ">
        <title>Extensive microbial diversity within the chicken gut microbiome revealed by metagenomics and culture.</title>
        <authorList>
            <person name="Gilroy R."/>
            <person name="Ravi A."/>
            <person name="Getino M."/>
            <person name="Pursley I."/>
            <person name="Horton D.L."/>
            <person name="Alikhan N.F."/>
            <person name="Baker D."/>
            <person name="Gharbi K."/>
            <person name="Hall N."/>
            <person name="Watson M."/>
            <person name="Adriaenssens E.M."/>
            <person name="Foster-Nyarko E."/>
            <person name="Jarju S."/>
            <person name="Secka A."/>
            <person name="Antonio M."/>
            <person name="Oren A."/>
            <person name="Chaudhuri R.R."/>
            <person name="La Ragione R."/>
            <person name="Hildebrand F."/>
            <person name="Pallen M.J."/>
        </authorList>
    </citation>
    <scope>NUCLEOTIDE SEQUENCE</scope>
    <source>
        <strain evidence="1">4100</strain>
    </source>
</reference>
<dbReference type="SUPFAM" id="SSF52172">
    <property type="entry name" value="CheY-like"/>
    <property type="match status" value="1"/>
</dbReference>
<dbReference type="Gene3D" id="3.40.50.2300">
    <property type="match status" value="1"/>
</dbReference>
<dbReference type="SMART" id="SM00448">
    <property type="entry name" value="REC"/>
    <property type="match status" value="1"/>
</dbReference>
<sequence length="235" mass="26874">MIRCIAIDDEPLALQQLERFLQRIPELELIGTYYSADDAQPLIADGKADLIFLDIDMPDCNGVYFARSLGSRAPYVVFTTAYPQYAPEGFRLDAVDYLLKPLSFSELLEAVEKVKRRQREETDMAEADTHFYVKSGGTLMRIDRRDILYVKGMGEYVQIKLKDTPGHVVTLESMRHYEELLKPAGFVRIHKSYIVNLAYIDKASSSHIEIAGETFPIGNTYKASFRERFLETRNA</sequence>
<dbReference type="InterPro" id="IPR046947">
    <property type="entry name" value="LytR-like"/>
</dbReference>
<dbReference type="Pfam" id="PF00072">
    <property type="entry name" value="Response_reg"/>
    <property type="match status" value="1"/>
</dbReference>
<dbReference type="InterPro" id="IPR001789">
    <property type="entry name" value="Sig_transdc_resp-reg_receiver"/>
</dbReference>